<comment type="caution">
    <text evidence="1">The sequence shown here is derived from an EMBL/GenBank/DDBJ whole genome shotgun (WGS) entry which is preliminary data.</text>
</comment>
<dbReference type="AlphaFoldDB" id="A0AAV2RFN6"/>
<keyword evidence="2" id="KW-1185">Reference proteome</keyword>
<sequence>MGCPSTPISPCSDVTVTITGNTHSFMKSGKTTAAPKMSDADWKFEQSTIYGGVLYAKWGPSNIASSNDVSCATKVEVSATCPGRQHPENGDNITVGPYTSTTWADELDPPGQGTVENNQLLNCILGDDVTVTVTYMSGEILTETKSNTTLIMSDTTTTTPKITAETTTSTETTSGARNVYPQNVLISSGFAIILSILHVK</sequence>
<name>A0AAV2RFN6_MEGNR</name>
<protein>
    <submittedName>
        <fullName evidence="1">Uncharacterized protein</fullName>
    </submittedName>
</protein>
<reference evidence="1 2" key="1">
    <citation type="submission" date="2024-05" db="EMBL/GenBank/DDBJ databases">
        <authorList>
            <person name="Wallberg A."/>
        </authorList>
    </citation>
    <scope>NUCLEOTIDE SEQUENCE [LARGE SCALE GENOMIC DNA]</scope>
</reference>
<accession>A0AAV2RFN6</accession>
<proteinExistence type="predicted"/>
<dbReference type="Proteomes" id="UP001497623">
    <property type="component" value="Unassembled WGS sequence"/>
</dbReference>
<evidence type="ECO:0000313" key="2">
    <source>
        <dbReference type="Proteomes" id="UP001497623"/>
    </source>
</evidence>
<organism evidence="1 2">
    <name type="scientific">Meganyctiphanes norvegica</name>
    <name type="common">Northern krill</name>
    <name type="synonym">Thysanopoda norvegica</name>
    <dbReference type="NCBI Taxonomy" id="48144"/>
    <lineage>
        <taxon>Eukaryota</taxon>
        <taxon>Metazoa</taxon>
        <taxon>Ecdysozoa</taxon>
        <taxon>Arthropoda</taxon>
        <taxon>Crustacea</taxon>
        <taxon>Multicrustacea</taxon>
        <taxon>Malacostraca</taxon>
        <taxon>Eumalacostraca</taxon>
        <taxon>Eucarida</taxon>
        <taxon>Euphausiacea</taxon>
        <taxon>Euphausiidae</taxon>
        <taxon>Meganyctiphanes</taxon>
    </lineage>
</organism>
<dbReference type="EMBL" id="CAXKWB010019996">
    <property type="protein sequence ID" value="CAL4122361.1"/>
    <property type="molecule type" value="Genomic_DNA"/>
</dbReference>
<evidence type="ECO:0000313" key="1">
    <source>
        <dbReference type="EMBL" id="CAL4122361.1"/>
    </source>
</evidence>
<gene>
    <name evidence="1" type="ORF">MNOR_LOCUS23083</name>
</gene>